<accession>F8GXV4</accession>
<dbReference type="InterPro" id="IPR001584">
    <property type="entry name" value="Integrase_cat-core"/>
</dbReference>
<dbReference type="SUPFAM" id="SSF53098">
    <property type="entry name" value="Ribonuclease H-like"/>
    <property type="match status" value="1"/>
</dbReference>
<reference evidence="3 4" key="1">
    <citation type="journal article" date="2011" name="J. Bacteriol.">
        <title>Complete genome sequence of the type strain Cupriavidus necator N-1.</title>
        <authorList>
            <person name="Poehlein A."/>
            <person name="Kusian B."/>
            <person name="Friedrich B."/>
            <person name="Daniel R."/>
            <person name="Bowien B."/>
        </authorList>
    </citation>
    <scope>NUCLEOTIDE SEQUENCE [LARGE SCALE GENOMIC DNA]</scope>
    <source>
        <strain evidence="4">ATCC 43291 / DSM 13513 / CCUG 52238 / LMG 8453 / N-1</strain>
        <plasmid evidence="3 4">pBB1</plasmid>
    </source>
</reference>
<dbReference type="EMBL" id="CP002879">
    <property type="protein sequence ID" value="AEI82174.1"/>
    <property type="molecule type" value="Genomic_DNA"/>
</dbReference>
<evidence type="ECO:0000313" key="4">
    <source>
        <dbReference type="Proteomes" id="UP000006798"/>
    </source>
</evidence>
<dbReference type="Gene3D" id="3.30.420.10">
    <property type="entry name" value="Ribonuclease H-like superfamily/Ribonuclease H"/>
    <property type="match status" value="1"/>
</dbReference>
<dbReference type="KEGG" id="cnc:CNE_BB1p07570"/>
<evidence type="ECO:0000256" key="1">
    <source>
        <dbReference type="SAM" id="MobiDB-lite"/>
    </source>
</evidence>
<geneLocation type="plasmid" evidence="3 4">
    <name>pBB1</name>
</geneLocation>
<sequence>MKPHLQTTVLTLLAAGKSQREIERVTGVDRKTIRRLAQRQAEVNSPTPATGIGAQIPPPRPPANRPSSCEPYREWIEAQLRLRRNYTAIYQDLVDQFGFTGAYNSVKRFAGRLVQREPEQFDRLEFAPGEEAQVDYGEGALTRVPGSDRYRRPRLFVMTLRYSRRSFRRVVWNSSQQTWAQLHEQAWRYLGGATRYVVLDNLKEGVIKPDLYEPELNALYRAVLAHYGVVADPARVRDPNRKGSVESAIQHTQSTALKGRRFESIEQQNDFLEHWETRWAAQRIHGSACRQVQAMFEEERAHLLPLPLTGFAYFTEYERTVDDATCVRIDHSSYAARPAPIGSRVLVRLFEHHLELRDRATLALLRTHPRAQRRGSVLLPPEERPYNPSRETRSILAQAQQIGPATLALCQQWFEHDGRVGHRRLRGVVGLARRYPRRIVEQACERALRDGVRHYPSIQALAEQLLQQALAALEAPVQGELDLTQHHHLIRDGDAYADLFALGAQASADL</sequence>
<feature type="region of interest" description="Disordered" evidence="1">
    <location>
        <begin position="38"/>
        <end position="68"/>
    </location>
</feature>
<feature type="domain" description="Integrase catalytic" evidence="2">
    <location>
        <begin position="124"/>
        <end position="300"/>
    </location>
</feature>
<dbReference type="NCBIfam" id="NF033546">
    <property type="entry name" value="transpos_IS21"/>
    <property type="match status" value="1"/>
</dbReference>
<dbReference type="PROSITE" id="PS50994">
    <property type="entry name" value="INTEGRASE"/>
    <property type="match status" value="1"/>
</dbReference>
<dbReference type="AlphaFoldDB" id="F8GXV4"/>
<evidence type="ECO:0000259" key="2">
    <source>
        <dbReference type="PROSITE" id="PS50994"/>
    </source>
</evidence>
<dbReference type="PANTHER" id="PTHR35004:SF8">
    <property type="entry name" value="TRANSPOSASE RV3428C-RELATED"/>
    <property type="match status" value="1"/>
</dbReference>
<dbReference type="InterPro" id="IPR036397">
    <property type="entry name" value="RNaseH_sf"/>
</dbReference>
<evidence type="ECO:0000313" key="3">
    <source>
        <dbReference type="EMBL" id="AEI82174.1"/>
    </source>
</evidence>
<name>F8GXV4_CUPNN</name>
<keyword evidence="3" id="KW-0614">Plasmid</keyword>
<dbReference type="GO" id="GO:0003676">
    <property type="term" value="F:nucleic acid binding"/>
    <property type="evidence" value="ECO:0007669"/>
    <property type="project" value="InterPro"/>
</dbReference>
<organism evidence="3 4">
    <name type="scientific">Cupriavidus necator (strain ATCC 43291 / DSM 13513 / CCUG 52238 / LMG 8453 / N-1)</name>
    <name type="common">Ralstonia eutropha</name>
    <dbReference type="NCBI Taxonomy" id="1042878"/>
    <lineage>
        <taxon>Bacteria</taxon>
        <taxon>Pseudomonadati</taxon>
        <taxon>Pseudomonadota</taxon>
        <taxon>Betaproteobacteria</taxon>
        <taxon>Burkholderiales</taxon>
        <taxon>Burkholderiaceae</taxon>
        <taxon>Cupriavidus</taxon>
    </lineage>
</organism>
<protein>
    <submittedName>
        <fullName evidence="3">Integrase catalytic region</fullName>
    </submittedName>
</protein>
<proteinExistence type="predicted"/>
<dbReference type="HOGENOM" id="CLU_020626_11_2_4"/>
<dbReference type="Pfam" id="PF00665">
    <property type="entry name" value="rve"/>
    <property type="match status" value="1"/>
</dbReference>
<dbReference type="PANTHER" id="PTHR35004">
    <property type="entry name" value="TRANSPOSASE RV3428C-RELATED"/>
    <property type="match status" value="1"/>
</dbReference>
<dbReference type="GO" id="GO:0015074">
    <property type="term" value="P:DNA integration"/>
    <property type="evidence" value="ECO:0007669"/>
    <property type="project" value="InterPro"/>
</dbReference>
<gene>
    <name evidence="3" type="ordered locus">CNE_BB1p07570</name>
</gene>
<dbReference type="InterPro" id="IPR012337">
    <property type="entry name" value="RNaseH-like_sf"/>
</dbReference>
<dbReference type="Proteomes" id="UP000006798">
    <property type="component" value="Plasmid pBB1"/>
</dbReference>